<proteinExistence type="inferred from homology"/>
<evidence type="ECO:0000256" key="3">
    <source>
        <dbReference type="ARBA" id="ARBA00023125"/>
    </source>
</evidence>
<evidence type="ECO:0000256" key="2">
    <source>
        <dbReference type="ARBA" id="ARBA00022747"/>
    </source>
</evidence>
<evidence type="ECO:0000256" key="4">
    <source>
        <dbReference type="ARBA" id="ARBA00038652"/>
    </source>
</evidence>
<dbReference type="GO" id="GO:0009307">
    <property type="term" value="P:DNA restriction-modification system"/>
    <property type="evidence" value="ECO:0007669"/>
    <property type="project" value="UniProtKB-KW"/>
</dbReference>
<reference evidence="6 7" key="1">
    <citation type="submission" date="2017-08" db="EMBL/GenBank/DDBJ databases">
        <title>Draft genome sequence of filamentous cyanobacterium Calothrix elsteri CCALA 953.</title>
        <authorList>
            <person name="Gagunashvili A.N."/>
            <person name="Elster J."/>
            <person name="Andresson O.S."/>
        </authorList>
    </citation>
    <scope>NUCLEOTIDE SEQUENCE [LARGE SCALE GENOMIC DNA]</scope>
    <source>
        <strain evidence="6 7">CCALA 953</strain>
    </source>
</reference>
<keyword evidence="2" id="KW-0680">Restriction system</keyword>
<dbReference type="PANTHER" id="PTHR43140">
    <property type="entry name" value="TYPE-1 RESTRICTION ENZYME ECOKI SPECIFICITY PROTEIN"/>
    <property type="match status" value="1"/>
</dbReference>
<keyword evidence="3" id="KW-0238">DNA-binding</keyword>
<dbReference type="AlphaFoldDB" id="A0A2A2TP89"/>
<dbReference type="InterPro" id="IPR051212">
    <property type="entry name" value="Type-I_RE_S_subunit"/>
</dbReference>
<feature type="domain" description="Type I restriction modification DNA specificity" evidence="5">
    <location>
        <begin position="109"/>
        <end position="262"/>
    </location>
</feature>
<dbReference type="PANTHER" id="PTHR43140:SF1">
    <property type="entry name" value="TYPE I RESTRICTION ENZYME ECOKI SPECIFICITY SUBUNIT"/>
    <property type="match status" value="1"/>
</dbReference>
<dbReference type="CDD" id="cd17246">
    <property type="entry name" value="RMtype1_S_SonII-TRD2-CR2_like"/>
    <property type="match status" value="1"/>
</dbReference>
<evidence type="ECO:0000313" key="7">
    <source>
        <dbReference type="Proteomes" id="UP000218238"/>
    </source>
</evidence>
<accession>A0A2A2TP89</accession>
<evidence type="ECO:0000259" key="5">
    <source>
        <dbReference type="Pfam" id="PF01420"/>
    </source>
</evidence>
<comment type="caution">
    <text evidence="6">The sequence shown here is derived from an EMBL/GenBank/DDBJ whole genome shotgun (WGS) entry which is preliminary data.</text>
</comment>
<protein>
    <recommendedName>
        <fullName evidence="5">Type I restriction modification DNA specificity domain-containing protein</fullName>
    </recommendedName>
</protein>
<gene>
    <name evidence="6" type="ORF">CK510_02905</name>
</gene>
<dbReference type="Gene3D" id="3.90.220.20">
    <property type="entry name" value="DNA methylase specificity domains"/>
    <property type="match status" value="1"/>
</dbReference>
<sequence>MNLETFFKNFDLLADAPNGVQKLRELILQLAVMGKLVPQDENDEPASVLLEKIKFEKEELLREGKIKKEKPLPAIKAGEMPFELPNGWEWERLGNALLKITDGTHHSPPNSEKGDYKYITAKNIKQGRISLTNITYVTTKVHQEIYSRCNPEFGDLLYIKDGATTGIVAINDLVEPFSMLSSVALLKSPSKIYNYYLFSVLSSPYFYSLMRDDMSGVAITRVTLAKLNKALIPLPPLAEQHRIVAKIDELMAMCDRISSRQQQKRETRIKINNTAIGQLLTAREPEAFNKSWQYICNNFDQFLRLEPKPF</sequence>
<dbReference type="GO" id="GO:0003677">
    <property type="term" value="F:DNA binding"/>
    <property type="evidence" value="ECO:0007669"/>
    <property type="project" value="UniProtKB-KW"/>
</dbReference>
<dbReference type="RefSeq" id="WP_095720264.1">
    <property type="nucleotide sequence ID" value="NZ_NTFS01000017.1"/>
</dbReference>
<comment type="subunit">
    <text evidence="4">The methyltransferase is composed of M and S polypeptides.</text>
</comment>
<comment type="similarity">
    <text evidence="1">Belongs to the type-I restriction system S methylase family.</text>
</comment>
<keyword evidence="7" id="KW-1185">Reference proteome</keyword>
<evidence type="ECO:0000313" key="6">
    <source>
        <dbReference type="EMBL" id="PAX60245.1"/>
    </source>
</evidence>
<name>A0A2A2TP89_9CYAN</name>
<dbReference type="EMBL" id="NTFS01000017">
    <property type="protein sequence ID" value="PAX60245.1"/>
    <property type="molecule type" value="Genomic_DNA"/>
</dbReference>
<dbReference type="OrthoDB" id="9815652at2"/>
<dbReference type="InterPro" id="IPR044946">
    <property type="entry name" value="Restrct_endonuc_typeI_TRD_sf"/>
</dbReference>
<dbReference type="SUPFAM" id="SSF116734">
    <property type="entry name" value="DNA methylase specificity domain"/>
    <property type="match status" value="1"/>
</dbReference>
<evidence type="ECO:0000256" key="1">
    <source>
        <dbReference type="ARBA" id="ARBA00010923"/>
    </source>
</evidence>
<dbReference type="Proteomes" id="UP000218238">
    <property type="component" value="Unassembled WGS sequence"/>
</dbReference>
<organism evidence="6 7">
    <name type="scientific">Brunnivagina elsteri CCALA 953</name>
    <dbReference type="NCBI Taxonomy" id="987040"/>
    <lineage>
        <taxon>Bacteria</taxon>
        <taxon>Bacillati</taxon>
        <taxon>Cyanobacteriota</taxon>
        <taxon>Cyanophyceae</taxon>
        <taxon>Nostocales</taxon>
        <taxon>Calotrichaceae</taxon>
        <taxon>Brunnivagina</taxon>
    </lineage>
</organism>
<dbReference type="InterPro" id="IPR000055">
    <property type="entry name" value="Restrct_endonuc_typeI_TRD"/>
</dbReference>
<dbReference type="Pfam" id="PF01420">
    <property type="entry name" value="Methylase_S"/>
    <property type="match status" value="1"/>
</dbReference>